<feature type="transmembrane region" description="Helical" evidence="1">
    <location>
        <begin position="120"/>
        <end position="138"/>
    </location>
</feature>
<dbReference type="InterPro" id="IPR000326">
    <property type="entry name" value="PAP2/HPO"/>
</dbReference>
<gene>
    <name evidence="3" type="ORF">TSYNT_511</name>
</gene>
<keyword evidence="1" id="KW-0472">Membrane</keyword>
<evidence type="ECO:0000313" key="4">
    <source>
        <dbReference type="Proteomes" id="UP000062160"/>
    </source>
</evidence>
<name>A0A0U9HFY8_9FIRM</name>
<dbReference type="PANTHER" id="PTHR14969">
    <property type="entry name" value="SPHINGOSINE-1-PHOSPHATE PHOSPHOHYDROLASE"/>
    <property type="match status" value="1"/>
</dbReference>
<dbReference type="SMART" id="SM00014">
    <property type="entry name" value="acidPPc"/>
    <property type="match status" value="1"/>
</dbReference>
<keyword evidence="4" id="KW-1185">Reference proteome</keyword>
<dbReference type="SUPFAM" id="SSF48317">
    <property type="entry name" value="Acid phosphatase/Vanadium-dependent haloperoxidase"/>
    <property type="match status" value="1"/>
</dbReference>
<dbReference type="InterPro" id="IPR036938">
    <property type="entry name" value="PAP2/HPO_sf"/>
</dbReference>
<organism evidence="3">
    <name type="scientific">Tepidanaerobacter syntrophicus</name>
    <dbReference type="NCBI Taxonomy" id="224999"/>
    <lineage>
        <taxon>Bacteria</taxon>
        <taxon>Bacillati</taxon>
        <taxon>Bacillota</taxon>
        <taxon>Clostridia</taxon>
        <taxon>Thermosediminibacterales</taxon>
        <taxon>Tepidanaerobacteraceae</taxon>
        <taxon>Tepidanaerobacter</taxon>
    </lineage>
</organism>
<dbReference type="RefSeq" id="WP_059031298.1">
    <property type="nucleotide sequence ID" value="NZ_DF976999.1"/>
</dbReference>
<feature type="transmembrane region" description="Helical" evidence="1">
    <location>
        <begin position="50"/>
        <end position="68"/>
    </location>
</feature>
<feature type="transmembrane region" description="Helical" evidence="1">
    <location>
        <begin position="144"/>
        <end position="163"/>
    </location>
</feature>
<dbReference type="Proteomes" id="UP000062160">
    <property type="component" value="Unassembled WGS sequence"/>
</dbReference>
<evidence type="ECO:0000256" key="1">
    <source>
        <dbReference type="SAM" id="Phobius"/>
    </source>
</evidence>
<dbReference type="AlphaFoldDB" id="A0A0U9HFY8"/>
<dbReference type="EMBL" id="DF976999">
    <property type="protein sequence ID" value="GAQ24188.1"/>
    <property type="molecule type" value="Genomic_DNA"/>
</dbReference>
<feature type="transmembrane region" description="Helical" evidence="1">
    <location>
        <begin position="261"/>
        <end position="279"/>
    </location>
</feature>
<reference evidence="3" key="1">
    <citation type="journal article" date="2016" name="Genome Announc.">
        <title>Draft Genome Sequence of the Syntrophic Lactate-Degrading Bacterium Tepidanaerobacter syntrophicus JLT.</title>
        <authorList>
            <person name="Matsuura N."/>
            <person name="Ohashi A."/>
            <person name="Tourlousse D.M."/>
            <person name="Sekiguchi Y."/>
        </authorList>
    </citation>
    <scope>NUCLEOTIDE SEQUENCE [LARGE SCALE GENOMIC DNA]</scope>
    <source>
        <strain evidence="3">JL</strain>
    </source>
</reference>
<feature type="transmembrane region" description="Helical" evidence="1">
    <location>
        <begin position="21"/>
        <end position="44"/>
    </location>
</feature>
<evidence type="ECO:0000313" key="3">
    <source>
        <dbReference type="EMBL" id="GAQ24188.1"/>
    </source>
</evidence>
<dbReference type="PANTHER" id="PTHR14969:SF13">
    <property type="entry name" value="AT30094P"/>
    <property type="match status" value="1"/>
</dbReference>
<keyword evidence="1" id="KW-0812">Transmembrane</keyword>
<protein>
    <submittedName>
        <fullName evidence="3">PAP2 superfamily protein</fullName>
    </submittedName>
</protein>
<dbReference type="OrthoDB" id="9789113at2"/>
<feature type="transmembrane region" description="Helical" evidence="1">
    <location>
        <begin position="232"/>
        <end position="249"/>
    </location>
</feature>
<sequence>MELQAEIIQFIQSFSNPFLDIFFIIITNFGSAIFYLIMIPIFYWSIDKKIGITLVISLMFSMYLNVTLKNITAIPRPIGNPGIRSLFVSSAGGFSFPSGHAQGTATFWGVVMQYYRSRQIYFIGIIMIFLVSLSRLYLGLHWPWDVAAGIILGLLMSWIFTVVPKKLKPLPMLYSIILMISIPFGLAFLFPYKDNFIYMGLSAGSFVGYKFEDYLIGFKPQSKNKLKTLEKYAIGLGGFLLIYTVLKLIMPQHGFFSLLKYFVVGIWLTFGAPAIFCRLSL</sequence>
<feature type="domain" description="Phosphatidic acid phosphatase type 2/haloperoxidase" evidence="2">
    <location>
        <begin position="50"/>
        <end position="161"/>
    </location>
</feature>
<dbReference type="Pfam" id="PF01569">
    <property type="entry name" value="PAP2"/>
    <property type="match status" value="1"/>
</dbReference>
<evidence type="ECO:0000259" key="2">
    <source>
        <dbReference type="SMART" id="SM00014"/>
    </source>
</evidence>
<accession>A0A0U9HFY8</accession>
<proteinExistence type="predicted"/>
<keyword evidence="1" id="KW-1133">Transmembrane helix</keyword>
<feature type="transmembrane region" description="Helical" evidence="1">
    <location>
        <begin position="170"/>
        <end position="190"/>
    </location>
</feature>
<dbReference type="STRING" id="224999.GCA_001485475_00167"/>
<dbReference type="Gene3D" id="1.20.144.10">
    <property type="entry name" value="Phosphatidic acid phosphatase type 2/haloperoxidase"/>
    <property type="match status" value="1"/>
</dbReference>